<dbReference type="HOGENOM" id="CLU_569430_0_0_10"/>
<dbReference type="AlphaFoldDB" id="H1DD83"/>
<dbReference type="EMBL" id="ADMC01000001">
    <property type="protein sequence ID" value="EHP51059.1"/>
    <property type="molecule type" value="Genomic_DNA"/>
</dbReference>
<evidence type="ECO:0000259" key="2">
    <source>
        <dbReference type="Pfam" id="PF13004"/>
    </source>
</evidence>
<dbReference type="RefSeq" id="WP_009135215.1">
    <property type="nucleotide sequence ID" value="NZ_JH594596.1"/>
</dbReference>
<dbReference type="Gene3D" id="2.60.40.10">
    <property type="entry name" value="Immunoglobulins"/>
    <property type="match status" value="1"/>
</dbReference>
<keyword evidence="4" id="KW-1185">Reference proteome</keyword>
<dbReference type="InterPro" id="IPR013783">
    <property type="entry name" value="Ig-like_fold"/>
</dbReference>
<feature type="domain" description="BACON" evidence="2">
    <location>
        <begin position="61"/>
        <end position="113"/>
    </location>
</feature>
<dbReference type="PROSITE" id="PS51257">
    <property type="entry name" value="PROKAR_LIPOPROTEIN"/>
    <property type="match status" value="1"/>
</dbReference>
<evidence type="ECO:0000313" key="3">
    <source>
        <dbReference type="EMBL" id="EHP51059.1"/>
    </source>
</evidence>
<feature type="signal peptide" evidence="1">
    <location>
        <begin position="1"/>
        <end position="21"/>
    </location>
</feature>
<feature type="chain" id="PRO_5003549116" description="BACON domain-containing protein" evidence="1">
    <location>
        <begin position="22"/>
        <end position="468"/>
    </location>
</feature>
<keyword evidence="1" id="KW-0732">Signal</keyword>
<reference evidence="3 4" key="1">
    <citation type="submission" date="2012-01" db="EMBL/GenBank/DDBJ databases">
        <title>The Genome Sequence of Odoribacter laneus YIT 12061.</title>
        <authorList>
            <consortium name="The Broad Institute Genome Sequencing Platform"/>
            <person name="Earl A."/>
            <person name="Ward D."/>
            <person name="Feldgarden M."/>
            <person name="Gevers D."/>
            <person name="Morotomi M."/>
            <person name="Young S.K."/>
            <person name="Zeng Q."/>
            <person name="Gargeya S."/>
            <person name="Fitzgerald M."/>
            <person name="Haas B."/>
            <person name="Abouelleil A."/>
            <person name="Alvarado L."/>
            <person name="Arachchi H.M."/>
            <person name="Berlin A."/>
            <person name="Chapman S.B."/>
            <person name="Gearin G."/>
            <person name="Goldberg J."/>
            <person name="Griggs A."/>
            <person name="Gujja S."/>
            <person name="Hansen M."/>
            <person name="Heiman D."/>
            <person name="Howarth C."/>
            <person name="Larimer J."/>
            <person name="Lui A."/>
            <person name="MacDonald P.J.P."/>
            <person name="McCowen C."/>
            <person name="Montmayeur A."/>
            <person name="Murphy C."/>
            <person name="Neiman D."/>
            <person name="Pearson M."/>
            <person name="Priest M."/>
            <person name="Roberts A."/>
            <person name="Saif S."/>
            <person name="Shea T."/>
            <person name="Sisk P."/>
            <person name="Stolte C."/>
            <person name="Sykes S."/>
            <person name="Wortman J."/>
            <person name="Nusbaum C."/>
            <person name="Birren B."/>
        </authorList>
    </citation>
    <scope>NUCLEOTIDE SEQUENCE [LARGE SCALE GENOMIC DNA]</scope>
    <source>
        <strain evidence="3 4">YIT 12061</strain>
    </source>
</reference>
<organism evidence="3 4">
    <name type="scientific">Odoribacter laneus YIT 12061</name>
    <dbReference type="NCBI Taxonomy" id="742817"/>
    <lineage>
        <taxon>Bacteria</taxon>
        <taxon>Pseudomonadati</taxon>
        <taxon>Bacteroidota</taxon>
        <taxon>Bacteroidia</taxon>
        <taxon>Bacteroidales</taxon>
        <taxon>Odoribacteraceae</taxon>
        <taxon>Odoribacter</taxon>
    </lineage>
</organism>
<evidence type="ECO:0000313" key="4">
    <source>
        <dbReference type="Proteomes" id="UP000004892"/>
    </source>
</evidence>
<evidence type="ECO:0000256" key="1">
    <source>
        <dbReference type="SAM" id="SignalP"/>
    </source>
</evidence>
<dbReference type="eggNOG" id="ENOG5033WH2">
    <property type="taxonomic scope" value="Bacteria"/>
</dbReference>
<dbReference type="CDD" id="cd14948">
    <property type="entry name" value="BACON"/>
    <property type="match status" value="1"/>
</dbReference>
<dbReference type="InterPro" id="IPR024361">
    <property type="entry name" value="BACON"/>
</dbReference>
<name>H1DD83_9BACT</name>
<sequence length="468" mass="51657">MKKLLYMIACLSLLVGSCSDGEDNTGILNEPRITLSTWNVSFPGEGGTAVVAMVANRENVKIENASWLTVTEEENQLTIIADANPDSQQRISQIILSVSDGGTMAKDSIAVVQSALGTIHLSETETANCYIVKTGGNYSFRADVKGNGGTDGKSKYISQYGLEIQHAVYADLLWEATYDADKNISRDIICGQPVYRDGEIHFSTGSVQGNAVIAVKDAYGTILWSWHIWVVDEEINSKEGGGLIWMDRNLGALNNTPGDINNRGLLYQWGRKDPFLPSRAAYMVTEFDNIAAANRYNNEVGDGSAQWNYNHPMRNVMEAPGNMEYAVRRPTDFLTSSSFENWFVTTEIETALWGADPQEKTIFDPCPAGYMVAPSEGWDRPTIKNDWGTFTDNGRYWTAGSNDFYPLSGFLQVKGGVLNYCGALGMYWTRNEQSESLSNGGRLYLASNSIFYSHLPKGSGLLIRCIKQ</sequence>
<protein>
    <recommendedName>
        <fullName evidence="2">BACON domain-containing protein</fullName>
    </recommendedName>
</protein>
<gene>
    <name evidence="3" type="ORF">HMPREF9449_00061</name>
</gene>
<proteinExistence type="predicted"/>
<dbReference type="STRING" id="742817.HMPREF9449_00061"/>
<dbReference type="PATRIC" id="fig|742817.3.peg.62"/>
<comment type="caution">
    <text evidence="3">The sequence shown here is derived from an EMBL/GenBank/DDBJ whole genome shotgun (WGS) entry which is preliminary data.</text>
</comment>
<accession>H1DD83</accession>
<dbReference type="Proteomes" id="UP000004892">
    <property type="component" value="Unassembled WGS sequence"/>
</dbReference>
<dbReference type="GeneID" id="98067741"/>
<dbReference type="Pfam" id="PF13004">
    <property type="entry name" value="BACON"/>
    <property type="match status" value="1"/>
</dbReference>